<keyword evidence="9" id="KW-1267">Proteomics identification</keyword>
<dbReference type="Gene3D" id="3.40.50.300">
    <property type="entry name" value="P-loop containing nucleotide triphosphate hydrolases"/>
    <property type="match status" value="1"/>
</dbReference>
<feature type="domain" description="Clp R" evidence="5">
    <location>
        <begin position="8"/>
        <end position="220"/>
    </location>
</feature>
<dbReference type="KEGG" id="zma:103641545"/>
<feature type="region of interest" description="Disordered" evidence="4">
    <location>
        <begin position="665"/>
        <end position="684"/>
    </location>
</feature>
<feature type="region of interest" description="Disordered" evidence="4">
    <location>
        <begin position="879"/>
        <end position="914"/>
    </location>
</feature>
<evidence type="ECO:0000313" key="8">
    <source>
        <dbReference type="Proteomes" id="UP000007305"/>
    </source>
</evidence>
<evidence type="ECO:0000259" key="5">
    <source>
        <dbReference type="PROSITE" id="PS51903"/>
    </source>
</evidence>
<feature type="region of interest" description="Disordered" evidence="4">
    <location>
        <begin position="589"/>
        <end position="651"/>
    </location>
</feature>
<dbReference type="EMBL" id="CM000786">
    <property type="protein sequence ID" value="AQK43074.1"/>
    <property type="molecule type" value="Genomic_DNA"/>
</dbReference>
<protein>
    <submittedName>
        <fullName evidence="6">Protein SMAX1-LIKE 4</fullName>
    </submittedName>
</protein>
<evidence type="ECO:0000256" key="2">
    <source>
        <dbReference type="ARBA" id="ARBA00022737"/>
    </source>
</evidence>
<dbReference type="GO" id="GO:0005634">
    <property type="term" value="C:nucleus"/>
    <property type="evidence" value="ECO:0000318"/>
    <property type="project" value="GO_Central"/>
</dbReference>
<evidence type="ECO:0000313" key="7">
    <source>
        <dbReference type="EnsemblPlants" id="Zm00001eb420410_P003"/>
    </source>
</evidence>
<keyword evidence="8" id="KW-1185">Reference proteome</keyword>
<evidence type="ECO:0000256" key="3">
    <source>
        <dbReference type="PROSITE-ProRule" id="PRU01251"/>
    </source>
</evidence>
<sequence length="1031" mass="109342">MRAGAYTIHQSLTAEAAAVLKLALALARRRGHAQVTPLHVAFALLTGPAACAQPLAAFSSPASPAVPYGLLKRACLRSHPAPGPAACHGAPQHPLQCRALELCFNVALNRLPASGPQSAPSSTSPFTSPLIQPSPTLSNALVAALKRAQANQRRGCVELQQPPPPANAPPAQQQALLAIKVELEQLVISILEDPSVSRVMREAGFSSATVKSNLEEESALMPPRSSSSPPLPLPPPPIPPHFFIDPSIPSSGKAGDRFGLWPAHFLSAAPGPGACNDDVRAVLEVMVRKQERRSNPVVVGDSVSMAEAVADELLRRLERGDVPEELAGAHLLKLQLSYVHIRLMSRGDVNARASELRRSVDAVQLQRGGGLVVYVGDLRWALDEEAHDNHAVSSYSPVEHMVAELGRLLDDLRASCGRAWLVATASYQTYMRWQQRRRRPLESAWTLQAVVVPTGSGTGLSLNSLGSSSSCSSLQSASAGVPPPMLTSQPLGQNPFPEVGAATAFAGRDEQEDEMQLALCTECTKNYEREATLVKAEADAEGPRASLPGWLVLDRPPADQTPHEQKYLTVLKRKWSRLCRKLHLCSDPGSPQCPWWSGSCSQPASKGKPSEPRFLGLDGLMGQHTSRRSPPSPSRSPRWAPSPPMGSGCQGVGTTLALASHLLSDSATSDSRAPGSGDGSAAARELEQRLRRNIPWQPRAIVAEIANAVVASRESDDGATGVWLYVKGSDHVATRRAVTVIAETRCGSADRVICADPSKFSSAERLCSDVVSRASAMGGKMVVVVVDDVENASRDVADCLVAASKSGSLKDRQSGQALDLSGCIVILLASKWTGGSSDQISLRLWAENEASSAALKRKTESPLRESKRARHDAGLGGLDLNLCAEDDPADEDDEALPSDITDEGDSSDTSEHGQPHGLLEALAARVVTLDNDDGDGDATASIRARLARAIGQGWTRVEETAVQMLAAASGQFLEDEFESWTSEVLEPAVALATVKNGGKGKVIVLGLGPCGESRETPGFMGSVLPSRVQVD</sequence>
<reference evidence="6" key="2">
    <citation type="submission" date="2015-12" db="EMBL/GenBank/DDBJ databases">
        <title>Update maize B73 reference genome by single molecule sequencing technologies.</title>
        <authorList>
            <consortium name="Maize Genome Sequencing Project"/>
            <person name="Ware D."/>
        </authorList>
    </citation>
    <scope>NUCLEOTIDE SEQUENCE</scope>
    <source>
        <tissue evidence="6">Seedling</tissue>
    </source>
</reference>
<name>A0A1D6J560_MAIZE</name>
<comment type="similarity">
    <text evidence="1">Belongs to the ClpA/ClpB family.</text>
</comment>
<dbReference type="InterPro" id="IPR036628">
    <property type="entry name" value="Clp_N_dom_sf"/>
</dbReference>
<dbReference type="InterPro" id="IPR058680">
    <property type="entry name" value="NBD_SMAX1-like"/>
</dbReference>
<dbReference type="Gramene" id="Zm00001eb420410_T003">
    <property type="protein sequence ID" value="Zm00001eb420410_P003"/>
    <property type="gene ID" value="Zm00001eb420410"/>
</dbReference>
<keyword evidence="2 3" id="KW-0677">Repeat</keyword>
<dbReference type="InterPro" id="IPR051650">
    <property type="entry name" value="SL_signaling_regulator"/>
</dbReference>
<feature type="compositionally biased region" description="Acidic residues" evidence="4">
    <location>
        <begin position="884"/>
        <end position="908"/>
    </location>
</feature>
<dbReference type="OrthoDB" id="1872342at2759"/>
<dbReference type="Pfam" id="PF23569">
    <property type="entry name" value="NBD_SMAX1"/>
    <property type="match status" value="1"/>
</dbReference>
<evidence type="ECO:0000256" key="4">
    <source>
        <dbReference type="SAM" id="MobiDB-lite"/>
    </source>
</evidence>
<dbReference type="AlphaFoldDB" id="A0A1D6J560"/>
<dbReference type="GeneID" id="103641545"/>
<evidence type="ECO:0000256" key="1">
    <source>
        <dbReference type="ARBA" id="ARBA00008675"/>
    </source>
</evidence>
<dbReference type="Gene3D" id="1.10.1780.10">
    <property type="entry name" value="Clp, N-terminal domain"/>
    <property type="match status" value="1"/>
</dbReference>
<evidence type="ECO:0000313" key="6">
    <source>
        <dbReference type="EMBL" id="AQK43074.1"/>
    </source>
</evidence>
<dbReference type="InterPro" id="IPR004176">
    <property type="entry name" value="Clp_R_N"/>
</dbReference>
<proteinExistence type="evidence at protein level"/>
<dbReference type="PANTHER" id="PTHR43572:SF3">
    <property type="entry name" value="PROTEIN SMAX1-LIKE 5"/>
    <property type="match status" value="1"/>
</dbReference>
<dbReference type="Proteomes" id="UP000007305">
    <property type="component" value="Chromosome 10"/>
</dbReference>
<dbReference type="SUPFAM" id="SSF81923">
    <property type="entry name" value="Double Clp-N motif"/>
    <property type="match status" value="1"/>
</dbReference>
<evidence type="ECO:0007829" key="9">
    <source>
        <dbReference type="PeptideAtlas" id="A0A1D6J560"/>
    </source>
</evidence>
<dbReference type="STRING" id="4577.A0A1D6J560"/>
<reference evidence="8" key="1">
    <citation type="journal article" date="2009" name="Science">
        <title>The B73 maize genome: complexity, diversity, and dynamics.</title>
        <authorList>
            <person name="Schnable P.S."/>
            <person name="Ware D."/>
            <person name="Fulton R.S."/>
            <person name="Stein J.C."/>
            <person name="Wei F."/>
            <person name="Pasternak S."/>
            <person name="Liang C."/>
            <person name="Zhang J."/>
            <person name="Fulton L."/>
            <person name="Graves T.A."/>
            <person name="Minx P."/>
            <person name="Reily A.D."/>
            <person name="Courtney L."/>
            <person name="Kruchowski S.S."/>
            <person name="Tomlinson C."/>
            <person name="Strong C."/>
            <person name="Delehaunty K."/>
            <person name="Fronick C."/>
            <person name="Courtney B."/>
            <person name="Rock S.M."/>
            <person name="Belter E."/>
            <person name="Du F."/>
            <person name="Kim K."/>
            <person name="Abbott R.M."/>
            <person name="Cotton M."/>
            <person name="Levy A."/>
            <person name="Marchetto P."/>
            <person name="Ochoa K."/>
            <person name="Jackson S.M."/>
            <person name="Gillam B."/>
            <person name="Chen W."/>
            <person name="Yan L."/>
            <person name="Higginbotham J."/>
            <person name="Cardenas M."/>
            <person name="Waligorski J."/>
            <person name="Applebaum E."/>
            <person name="Phelps L."/>
            <person name="Falcone J."/>
            <person name="Kanchi K."/>
            <person name="Thane T."/>
            <person name="Scimone A."/>
            <person name="Thane N."/>
            <person name="Henke J."/>
            <person name="Wang T."/>
            <person name="Ruppert J."/>
            <person name="Shah N."/>
            <person name="Rotter K."/>
            <person name="Hodges J."/>
            <person name="Ingenthron E."/>
            <person name="Cordes M."/>
            <person name="Kohlberg S."/>
            <person name="Sgro J."/>
            <person name="Delgado B."/>
            <person name="Mead K."/>
            <person name="Chinwalla A."/>
            <person name="Leonard S."/>
            <person name="Crouse K."/>
            <person name="Collura K."/>
            <person name="Kudrna D."/>
            <person name="Currie J."/>
            <person name="He R."/>
            <person name="Angelova A."/>
            <person name="Rajasekar S."/>
            <person name="Mueller T."/>
            <person name="Lomeli R."/>
            <person name="Scara G."/>
            <person name="Ko A."/>
            <person name="Delaney K."/>
            <person name="Wissotski M."/>
            <person name="Lopez G."/>
            <person name="Campos D."/>
            <person name="Braidotti M."/>
            <person name="Ashley E."/>
            <person name="Golser W."/>
            <person name="Kim H."/>
            <person name="Lee S."/>
            <person name="Lin J."/>
            <person name="Dujmic Z."/>
            <person name="Kim W."/>
            <person name="Talag J."/>
            <person name="Zuccolo A."/>
            <person name="Fan C."/>
            <person name="Sebastian A."/>
            <person name="Kramer M."/>
            <person name="Spiegel L."/>
            <person name="Nascimento L."/>
            <person name="Zutavern T."/>
            <person name="Miller B."/>
            <person name="Ambroise C."/>
            <person name="Muller S."/>
            <person name="Spooner W."/>
            <person name="Narechania A."/>
            <person name="Ren L."/>
            <person name="Wei S."/>
            <person name="Kumari S."/>
            <person name="Faga B."/>
            <person name="Levy M.J."/>
            <person name="McMahan L."/>
            <person name="Van Buren P."/>
            <person name="Vaughn M.W."/>
            <person name="Ying K."/>
            <person name="Yeh C.-T."/>
            <person name="Emrich S.J."/>
            <person name="Jia Y."/>
            <person name="Kalyanaraman A."/>
            <person name="Hsia A.-P."/>
            <person name="Barbazuk W.B."/>
            <person name="Baucom R.S."/>
            <person name="Brutnell T.P."/>
            <person name="Carpita N.C."/>
            <person name="Chaparro C."/>
            <person name="Chia J.-M."/>
            <person name="Deragon J.-M."/>
            <person name="Estill J.C."/>
            <person name="Fu Y."/>
            <person name="Jeddeloh J.A."/>
            <person name="Han Y."/>
            <person name="Lee H."/>
            <person name="Li P."/>
            <person name="Lisch D.R."/>
            <person name="Liu S."/>
            <person name="Liu Z."/>
            <person name="Nagel D.H."/>
            <person name="McCann M.C."/>
            <person name="SanMiguel P."/>
            <person name="Myers A.M."/>
            <person name="Nettleton D."/>
            <person name="Nguyen J."/>
            <person name="Penning B.W."/>
            <person name="Ponnala L."/>
            <person name="Schneider K.L."/>
            <person name="Schwartz D.C."/>
            <person name="Sharma A."/>
            <person name="Soderlund C."/>
            <person name="Springer N.M."/>
            <person name="Sun Q."/>
            <person name="Wang H."/>
            <person name="Waterman M."/>
            <person name="Westerman R."/>
            <person name="Wolfgruber T.K."/>
            <person name="Yang L."/>
            <person name="Yu Y."/>
            <person name="Zhang L."/>
            <person name="Zhou S."/>
            <person name="Zhu Q."/>
            <person name="Bennetzen J.L."/>
            <person name="Dawe R.K."/>
            <person name="Jiang J."/>
            <person name="Jiang N."/>
            <person name="Presting G.G."/>
            <person name="Wessler S.R."/>
            <person name="Aluru S."/>
            <person name="Martienssen R.A."/>
            <person name="Clifton S.W."/>
            <person name="McCombie W.R."/>
            <person name="Wing R.A."/>
            <person name="Wilson R.K."/>
        </authorList>
    </citation>
    <scope>NUCLEOTIDE SEQUENCE [LARGE SCALE GENOMIC DNA]</scope>
    <source>
        <strain evidence="8">cv. B73</strain>
    </source>
</reference>
<dbReference type="RefSeq" id="XP_008663111.1">
    <property type="nucleotide sequence ID" value="XM_008664889.4"/>
</dbReference>
<dbReference type="PROSITE" id="PS51903">
    <property type="entry name" value="CLP_R"/>
    <property type="match status" value="1"/>
</dbReference>
<reference evidence="7" key="3">
    <citation type="submission" date="2019-07" db="EMBL/GenBank/DDBJ databases">
        <authorList>
            <person name="Seetharam A."/>
            <person name="Woodhouse M."/>
            <person name="Cannon E."/>
        </authorList>
    </citation>
    <scope>NUCLEOTIDE SEQUENCE [LARGE SCALE GENOMIC DNA]</scope>
    <source>
        <strain evidence="7">cv. B73</strain>
    </source>
</reference>
<gene>
    <name evidence="7" type="primary">LOC103641545</name>
    <name evidence="6" type="ORF">ZEAMMB73_Zm00001d025136</name>
</gene>
<dbReference type="InterPro" id="IPR027417">
    <property type="entry name" value="P-loop_NTPase"/>
</dbReference>
<dbReference type="ExpressionAtlas" id="A0A1D6J560">
    <property type="expression patterns" value="baseline and differential"/>
</dbReference>
<dbReference type="GO" id="GO:0044183">
    <property type="term" value="F:protein folding chaperone"/>
    <property type="evidence" value="ECO:0000318"/>
    <property type="project" value="GO_Central"/>
</dbReference>
<dbReference type="EnsemblPlants" id="Zm00001eb420410_T003">
    <property type="protein sequence ID" value="Zm00001eb420410_P003"/>
    <property type="gene ID" value="Zm00001eb420410"/>
</dbReference>
<organism evidence="6">
    <name type="scientific">Zea mays</name>
    <name type="common">Maize</name>
    <dbReference type="NCBI Taxonomy" id="4577"/>
    <lineage>
        <taxon>Eukaryota</taxon>
        <taxon>Viridiplantae</taxon>
        <taxon>Streptophyta</taxon>
        <taxon>Embryophyta</taxon>
        <taxon>Tracheophyta</taxon>
        <taxon>Spermatophyta</taxon>
        <taxon>Magnoliopsida</taxon>
        <taxon>Liliopsida</taxon>
        <taxon>Poales</taxon>
        <taxon>Poaceae</taxon>
        <taxon>PACMAD clade</taxon>
        <taxon>Panicoideae</taxon>
        <taxon>Andropogonodae</taxon>
        <taxon>Andropogoneae</taxon>
        <taxon>Tripsacinae</taxon>
        <taxon>Zea</taxon>
    </lineage>
</organism>
<feature type="compositionally biased region" description="Pro residues" evidence="4">
    <location>
        <begin position="630"/>
        <end position="644"/>
    </location>
</feature>
<feature type="region of interest" description="Disordered" evidence="4">
    <location>
        <begin position="214"/>
        <end position="237"/>
    </location>
</feature>
<reference evidence="7" key="4">
    <citation type="submission" date="2021-05" db="UniProtKB">
        <authorList>
            <consortium name="EnsemblPlants"/>
        </authorList>
    </citation>
    <scope>IDENTIFICATION</scope>
    <source>
        <strain evidence="7">cv. B73</strain>
    </source>
</reference>
<accession>A0A1D6J560</accession>
<dbReference type="PANTHER" id="PTHR43572">
    <property type="entry name" value="CHAPERONE PROTEIN CLPD, CHLOROPLASTIC"/>
    <property type="match status" value="1"/>
</dbReference>